<proteinExistence type="predicted"/>
<evidence type="ECO:0000256" key="1">
    <source>
        <dbReference type="SAM" id="MobiDB-lite"/>
    </source>
</evidence>
<name>A0ABU0NG32_STRRH</name>
<feature type="compositionally biased region" description="Low complexity" evidence="1">
    <location>
        <begin position="211"/>
        <end position="227"/>
    </location>
</feature>
<keyword evidence="3" id="KW-1185">Reference proteome</keyword>
<organism evidence="2 3">
    <name type="scientific">Streptomyces rishiriensis</name>
    <dbReference type="NCBI Taxonomy" id="68264"/>
    <lineage>
        <taxon>Bacteria</taxon>
        <taxon>Bacillati</taxon>
        <taxon>Actinomycetota</taxon>
        <taxon>Actinomycetes</taxon>
        <taxon>Kitasatosporales</taxon>
        <taxon>Streptomycetaceae</taxon>
        <taxon>Streptomyces</taxon>
    </lineage>
</organism>
<reference evidence="2 3" key="1">
    <citation type="submission" date="2023-07" db="EMBL/GenBank/DDBJ databases">
        <title>Comparative genomics of wheat-associated soil bacteria to identify genetic determinants of phenazine resistance.</title>
        <authorList>
            <person name="Mouncey N."/>
        </authorList>
    </citation>
    <scope>NUCLEOTIDE SEQUENCE [LARGE SCALE GENOMIC DNA]</scope>
    <source>
        <strain evidence="2 3">B2I6</strain>
    </source>
</reference>
<feature type="region of interest" description="Disordered" evidence="1">
    <location>
        <begin position="102"/>
        <end position="123"/>
    </location>
</feature>
<sequence>MRCSTLGQVCAGGLGVSAPSTVRGATSVPRTASQWGHGCQRLTISVADTGPDRCVRRGPCAVPGEVPAAVAGLARGIAGSRARGRGTAVACGVVRYDRLQPGQAAPAHGPVPHGAARGPGPRRLALPQQKDLLIQMWPSCALSSAALCAPCGRAPSLSWLPGPGRARDRHAGAAHEGPGGCDRPRRPVPPWSSPAGGKHTSWHNRAGSTISGEPGASSPRSRSAGSRGFLGPNAELVPAACP</sequence>
<feature type="region of interest" description="Disordered" evidence="1">
    <location>
        <begin position="159"/>
        <end position="242"/>
    </location>
</feature>
<evidence type="ECO:0000313" key="3">
    <source>
        <dbReference type="Proteomes" id="UP001230654"/>
    </source>
</evidence>
<gene>
    <name evidence="2" type="ORF">QF030_000214</name>
</gene>
<accession>A0ABU0NG32</accession>
<protein>
    <submittedName>
        <fullName evidence="2">Uncharacterized protein</fullName>
    </submittedName>
</protein>
<dbReference type="EMBL" id="JAUSWV010000001">
    <property type="protein sequence ID" value="MDQ0578036.1"/>
    <property type="molecule type" value="Genomic_DNA"/>
</dbReference>
<dbReference type="Proteomes" id="UP001230654">
    <property type="component" value="Unassembled WGS sequence"/>
</dbReference>
<comment type="caution">
    <text evidence="2">The sequence shown here is derived from an EMBL/GenBank/DDBJ whole genome shotgun (WGS) entry which is preliminary data.</text>
</comment>
<evidence type="ECO:0000313" key="2">
    <source>
        <dbReference type="EMBL" id="MDQ0578036.1"/>
    </source>
</evidence>